<feature type="transmembrane region" description="Helical" evidence="1">
    <location>
        <begin position="267"/>
        <end position="288"/>
    </location>
</feature>
<reference evidence="2 3" key="1">
    <citation type="submission" date="2015-08" db="EMBL/GenBank/DDBJ databases">
        <title>Next Generation Sequencing and Analysis of the Genome of Puccinia sorghi L Schw, the Causal Agent of Maize Common Rust.</title>
        <authorList>
            <person name="Rochi L."/>
            <person name="Burguener G."/>
            <person name="Darino M."/>
            <person name="Turjanski A."/>
            <person name="Kreff E."/>
            <person name="Dieguez M.J."/>
            <person name="Sacco F."/>
        </authorList>
    </citation>
    <scope>NUCLEOTIDE SEQUENCE [LARGE SCALE GENOMIC DNA]</scope>
    <source>
        <strain evidence="2 3">RO10H11247</strain>
    </source>
</reference>
<dbReference type="AlphaFoldDB" id="A0A0L6V8A1"/>
<dbReference type="VEuPathDB" id="FungiDB:VP01_2269g1"/>
<gene>
    <name evidence="2" type="ORF">VP01_2269g1</name>
</gene>
<feature type="transmembrane region" description="Helical" evidence="1">
    <location>
        <begin position="240"/>
        <end position="261"/>
    </location>
</feature>
<dbReference type="EMBL" id="LAVV01007135">
    <property type="protein sequence ID" value="KNZ56988.1"/>
    <property type="molecule type" value="Genomic_DNA"/>
</dbReference>
<dbReference type="Proteomes" id="UP000037035">
    <property type="component" value="Unassembled WGS sequence"/>
</dbReference>
<organism evidence="2 3">
    <name type="scientific">Puccinia sorghi</name>
    <dbReference type="NCBI Taxonomy" id="27349"/>
    <lineage>
        <taxon>Eukaryota</taxon>
        <taxon>Fungi</taxon>
        <taxon>Dikarya</taxon>
        <taxon>Basidiomycota</taxon>
        <taxon>Pucciniomycotina</taxon>
        <taxon>Pucciniomycetes</taxon>
        <taxon>Pucciniales</taxon>
        <taxon>Pucciniaceae</taxon>
        <taxon>Puccinia</taxon>
    </lineage>
</organism>
<protein>
    <submittedName>
        <fullName evidence="2">Uncharacterized protein</fullName>
    </submittedName>
</protein>
<keyword evidence="1" id="KW-0812">Transmembrane</keyword>
<feature type="transmembrane region" description="Helical" evidence="1">
    <location>
        <begin position="295"/>
        <end position="314"/>
    </location>
</feature>
<feature type="transmembrane region" description="Helical" evidence="1">
    <location>
        <begin position="110"/>
        <end position="134"/>
    </location>
</feature>
<evidence type="ECO:0000256" key="1">
    <source>
        <dbReference type="SAM" id="Phobius"/>
    </source>
</evidence>
<feature type="transmembrane region" description="Helical" evidence="1">
    <location>
        <begin position="40"/>
        <end position="65"/>
    </location>
</feature>
<accession>A0A0L6V8A1</accession>
<keyword evidence="1" id="KW-1133">Transmembrane helix</keyword>
<comment type="caution">
    <text evidence="2">The sequence shown here is derived from an EMBL/GenBank/DDBJ whole genome shotgun (WGS) entry which is preliminary data.</text>
</comment>
<evidence type="ECO:0000313" key="2">
    <source>
        <dbReference type="EMBL" id="KNZ56988.1"/>
    </source>
</evidence>
<evidence type="ECO:0000313" key="3">
    <source>
        <dbReference type="Proteomes" id="UP000037035"/>
    </source>
</evidence>
<sequence length="354" mass="40404">MSIMLFPGTDLFIKMAWQLAKTNSLMDVFKVSGSGDADWDFWWCFCFFLQVFEQFFSSILLFFCFSRNTRQPSMLVSGLTSAEMSCVVHQDVMNLIFNQLETYSCSCWPFLSLFPLFLFSSFLVSALLPSYFLIPLRFTLNHPTPHLTFHSTSISVITLQNSPQSNFFKLNLINSVPVCSQLGENEINPLNYSLSIYFHSYFLHTDSHSLFQSCVMSNSLSLVLLNFSTCPSRSSDHSGYYLHFHAVCSSCIFSLISYYQFCFYFQFNQSAALLRFFFLFAYFFIFGLSGGNGCFWGHVLVGVCVWCVCGSWQAQDWICNSCDACGGNISHQLPCPCLGIWLDEAHKGRFEDEG</sequence>
<keyword evidence="1" id="KW-0472">Membrane</keyword>
<name>A0A0L6V8A1_9BASI</name>
<proteinExistence type="predicted"/>
<keyword evidence="3" id="KW-1185">Reference proteome</keyword>